<feature type="signal peptide" evidence="6">
    <location>
        <begin position="1"/>
        <end position="26"/>
    </location>
</feature>
<feature type="domain" description="Laminin G" evidence="7">
    <location>
        <begin position="264"/>
        <end position="460"/>
    </location>
</feature>
<keyword evidence="2" id="KW-0245">EGF-like domain</keyword>
<feature type="compositionally biased region" description="Basic and acidic residues" evidence="4">
    <location>
        <begin position="1883"/>
        <end position="1900"/>
    </location>
</feature>
<dbReference type="SUPFAM" id="SSF49899">
    <property type="entry name" value="Concanavalin A-like lectins/glucanases"/>
    <property type="match status" value="6"/>
</dbReference>
<evidence type="ECO:0000256" key="4">
    <source>
        <dbReference type="SAM" id="MobiDB-lite"/>
    </source>
</evidence>
<dbReference type="Gene3D" id="2.10.25.10">
    <property type="entry name" value="Laminin"/>
    <property type="match status" value="3"/>
</dbReference>
<feature type="domain" description="EGF-like" evidence="8">
    <location>
        <begin position="1311"/>
        <end position="1349"/>
    </location>
</feature>
<evidence type="ECO:0000259" key="7">
    <source>
        <dbReference type="PROSITE" id="PS50025"/>
    </source>
</evidence>
<evidence type="ECO:0000256" key="5">
    <source>
        <dbReference type="SAM" id="Phobius"/>
    </source>
</evidence>
<dbReference type="Gene3D" id="2.60.120.1000">
    <property type="match status" value="1"/>
</dbReference>
<keyword evidence="5" id="KW-1133">Transmembrane helix</keyword>
<gene>
    <name evidence="9" type="ORF">FSP39_014617</name>
</gene>
<dbReference type="InterPro" id="IPR013320">
    <property type="entry name" value="ConA-like_dom_sf"/>
</dbReference>
<feature type="domain" description="Laminin G" evidence="7">
    <location>
        <begin position="1116"/>
        <end position="1310"/>
    </location>
</feature>
<evidence type="ECO:0000313" key="9">
    <source>
        <dbReference type="EMBL" id="KAK3090785.1"/>
    </source>
</evidence>
<feature type="disulfide bond" evidence="3">
    <location>
        <begin position="1283"/>
        <end position="1310"/>
    </location>
</feature>
<accession>A0AA88XS21</accession>
<evidence type="ECO:0000256" key="3">
    <source>
        <dbReference type="PROSITE-ProRule" id="PRU00122"/>
    </source>
</evidence>
<sequence length="1946" mass="218133">MERNNFAWILGLQFLSVILLNDVVLCQTDVTAGWTFSSGGFLAFSPNLTARDNQRIGLSFRTKEPHGLLFCHIPKDYNRTEFPLLQSYKFCSELYRGYVRIVYVLNDFTYNLTLSKAINDDRWHDIEVFLNTTSGILEVVLDRQPKQTDILKAYLQTRYNPKSILDWRRLGSVVLYGGLGKSKSSFTYNQFIGCMRNLKYLHNGVFWEIRTFSNVSDVTQGCIDRCEQDNPCEGGGTCINKYDKAVCDCFETGREGDTCQILDPTEVTLQGFEWLTFDLYQRPEDRVAMENSRYSLQFKSERGSGVLLYAVGNIADGRTGHTHVIASVHNGVVKASVAFSDQHKLEQEMGMSVNDNQWHNLTIIHRKTVVEFYLDGVMYRKASNTSNYYLNLDPKVYIGGGDNLVKTVGKLSPMPALKVTRNFVGCLKNVYINDASVLYQLSTNITTSRYYGGDQVQFGCSKVENVSMTFPKSGTTLLLNGYTGKFLKVSFDLRTVREQSIIFYTQLETITPEGNMEYLVFEVWIHDRMPLMKFIPLYSDKRVKTSRVPMEVSNNQWNSLSIIVTGSQVKVAANYVVKSYDFEGTVMSAGHIVIGYGSRNYDVHDGFVGCLKNLVINGEDFDPIERLNSAPPPGDIISGVFMDSCHLIDYCQDTLPCQHHGKCLSDWMGVSCDCSRTDYIGKTCQFPKYRTSCDGYYQAGSRVSGVYIIDVDGDGPLNATYVQCIMGYKHDDELFGKTVVENNLVPETQIRGDEMADMRMIINYRELSLKHLLNLTSKSEWCQQKVQYNCYNSPLRLGDRTTFKAASGQFVDYMGQSKPKSCPCSLDDKCVQGYNCNCDAGANEWRSDEGYNKVNVQLPITEVTVLQNRDVVDGDSNGTLTLGPLECWANDESLSSMSVTFKSPFASLQLKGMDPSESGILSFSFRTFSSSATLLHQTGDSNNNNNFKITLVAGQHLQFDFEISASVMKSDFYTDLPINDGEWHLVIIEINNGQIRCSLDLLQNILDVPSVPDGSLQFAGPLFLGAPFNVGDPTQIPGLVGCVKGMRYNGAIHDLTAEVDQSMTDIVQGCTPYCKIMKPCMNNATCVEKWDGYECECTNKWAHSGHNCEININENVATFSGLPSSYLDISVGRDPRLIDSTILLSFRSRVHRGLLFYMYDDLNNFIQLEVKTGYRLVLSFNQFQTIMSREVKIPDIADGEWKQVVIETLNNGNITKLTVNDDESQRTIFPFRRFKLTNYLQNPFTSKETIVPERGPHPRPPFVRILVGGADVNSTSLPNFKGCIRGLKVGDQLIDLQSNAKRHPDVEPECISGCASTPCKNSGICTERWGSQDFECNCDNSDYTGKTCDMEASGVFDGGNAVEYRYRPYGSAVMTTSEEFSFVFKSNCTEEKWMLLALWWASNVILTLKNDDKMIKNFKLQKILTGLFNEKGKFCDGTAHRFTYRRNSTTIYIGIDRTHYGAVTPGTPMKGLDTVILGGIVNSHNLQNVEVLTWPNVLNFTGCLSDVIYIPARNSMRVRPMKELRELKNGSVTVHGSDIVQCSPLTVDPPTVEVTTLSTTEEPILTNGLTMPPWNPGAAVTHYLNGKPPPKQTTPLTTTTTVTTTTTQVTTTKVTASSHGNLTGAVMQKPGTQPLDEFTIILAVSLITTSVLIAVIIAIILHCIKRRQQKYYIKHADYHRDYELKQPLHSHPMVPSPPLRPHSTHMPLATFDEFSMVSATLGPSLRRKENGFTPGKINTLPADIRNVDYPVQRSFQPLPDSDVDYPIPNVYSKKKNRPASSISEVLEEMERQRKAKELGVDPDTFEDSPKSTRSSVNQGDGELEWDPQTDRTPLTVNPDEDETLDSSEDRISCSTDSSDPLKVLEEQSDLTQECNGDSGYEAESQRNGEDDQLLVDHDTADTITPPTPDDSKMYYDISCLTYPPHDSPNFASTPRKLLIDHFQNDT</sequence>
<comment type="caution">
    <text evidence="2">Lacks conserved residue(s) required for the propagation of feature annotation.</text>
</comment>
<dbReference type="Pfam" id="PF00008">
    <property type="entry name" value="EGF"/>
    <property type="match status" value="1"/>
</dbReference>
<dbReference type="SMART" id="SM00282">
    <property type="entry name" value="LamG"/>
    <property type="match status" value="5"/>
</dbReference>
<feature type="domain" description="EGF-like" evidence="8">
    <location>
        <begin position="223"/>
        <end position="260"/>
    </location>
</feature>
<keyword evidence="5" id="KW-0812">Transmembrane</keyword>
<feature type="domain" description="Laminin G" evidence="7">
    <location>
        <begin position="897"/>
        <end position="1070"/>
    </location>
</feature>
<organism evidence="9 10">
    <name type="scientific">Pinctada imbricata</name>
    <name type="common">Atlantic pearl-oyster</name>
    <name type="synonym">Pinctada martensii</name>
    <dbReference type="NCBI Taxonomy" id="66713"/>
    <lineage>
        <taxon>Eukaryota</taxon>
        <taxon>Metazoa</taxon>
        <taxon>Spiralia</taxon>
        <taxon>Lophotrochozoa</taxon>
        <taxon>Mollusca</taxon>
        <taxon>Bivalvia</taxon>
        <taxon>Autobranchia</taxon>
        <taxon>Pteriomorphia</taxon>
        <taxon>Pterioida</taxon>
        <taxon>Pterioidea</taxon>
        <taxon>Pteriidae</taxon>
        <taxon>Pinctada</taxon>
    </lineage>
</organism>
<feature type="domain" description="Laminin G" evidence="7">
    <location>
        <begin position="31"/>
        <end position="222"/>
    </location>
</feature>
<dbReference type="CDD" id="cd00110">
    <property type="entry name" value="LamG"/>
    <property type="match status" value="4"/>
</dbReference>
<protein>
    <submittedName>
        <fullName evidence="9">Uncharacterized protein</fullName>
    </submittedName>
</protein>
<evidence type="ECO:0000256" key="1">
    <source>
        <dbReference type="ARBA" id="ARBA00023157"/>
    </source>
</evidence>
<dbReference type="PANTHER" id="PTHR15036:SF49">
    <property type="entry name" value="AXOTACTIN"/>
    <property type="match status" value="1"/>
</dbReference>
<evidence type="ECO:0000259" key="8">
    <source>
        <dbReference type="PROSITE" id="PS50026"/>
    </source>
</evidence>
<dbReference type="SMART" id="SM00181">
    <property type="entry name" value="EGF"/>
    <property type="match status" value="4"/>
</dbReference>
<keyword evidence="10" id="KW-1185">Reference proteome</keyword>
<evidence type="ECO:0000256" key="6">
    <source>
        <dbReference type="SAM" id="SignalP"/>
    </source>
</evidence>
<feature type="region of interest" description="Disordered" evidence="4">
    <location>
        <begin position="1753"/>
        <end position="1859"/>
    </location>
</feature>
<feature type="domain" description="EGF-like" evidence="8">
    <location>
        <begin position="647"/>
        <end position="685"/>
    </location>
</feature>
<dbReference type="Proteomes" id="UP001186944">
    <property type="component" value="Unassembled WGS sequence"/>
</dbReference>
<dbReference type="PROSITE" id="PS50025">
    <property type="entry name" value="LAM_G_DOMAIN"/>
    <property type="match status" value="6"/>
</dbReference>
<dbReference type="GO" id="GO:0016020">
    <property type="term" value="C:membrane"/>
    <property type="evidence" value="ECO:0007669"/>
    <property type="project" value="UniProtKB-SubCell"/>
</dbReference>
<name>A0AA88XS21_PINIB</name>
<feature type="chain" id="PRO_5041726742" evidence="6">
    <location>
        <begin position="27"/>
        <end position="1946"/>
    </location>
</feature>
<dbReference type="InterPro" id="IPR000742">
    <property type="entry name" value="EGF"/>
</dbReference>
<feature type="domain" description="Laminin G" evidence="7">
    <location>
        <begin position="467"/>
        <end position="645"/>
    </location>
</feature>
<dbReference type="GO" id="GO:0005509">
    <property type="term" value="F:calcium ion binding"/>
    <property type="evidence" value="ECO:0007669"/>
    <property type="project" value="InterPro"/>
</dbReference>
<feature type="domain" description="EGF-like" evidence="8">
    <location>
        <begin position="1071"/>
        <end position="1109"/>
    </location>
</feature>
<evidence type="ECO:0000256" key="2">
    <source>
        <dbReference type="PROSITE-ProRule" id="PRU00076"/>
    </source>
</evidence>
<feature type="disulfide bond" evidence="2">
    <location>
        <begin position="1319"/>
        <end position="1336"/>
    </location>
</feature>
<dbReference type="PROSITE" id="PS50026">
    <property type="entry name" value="EGF_3"/>
    <property type="match status" value="4"/>
</dbReference>
<dbReference type="EMBL" id="VSWD01000010">
    <property type="protein sequence ID" value="KAK3090785.1"/>
    <property type="molecule type" value="Genomic_DNA"/>
</dbReference>
<dbReference type="PANTHER" id="PTHR15036">
    <property type="entry name" value="PIKACHURIN-LIKE PROTEIN"/>
    <property type="match status" value="1"/>
</dbReference>
<proteinExistence type="predicted"/>
<keyword evidence="1 2" id="KW-1015">Disulfide bond</keyword>
<dbReference type="SMART" id="SM00179">
    <property type="entry name" value="EGF_CA"/>
    <property type="match status" value="3"/>
</dbReference>
<dbReference type="CDD" id="cd00054">
    <property type="entry name" value="EGF_CA"/>
    <property type="match status" value="4"/>
</dbReference>
<reference evidence="9" key="1">
    <citation type="submission" date="2019-08" db="EMBL/GenBank/DDBJ databases">
        <title>The improved chromosome-level genome for the pearl oyster Pinctada fucata martensii using PacBio sequencing and Hi-C.</title>
        <authorList>
            <person name="Zheng Z."/>
        </authorList>
    </citation>
    <scope>NUCLEOTIDE SEQUENCE</scope>
    <source>
        <strain evidence="9">ZZ-2019</strain>
        <tissue evidence="9">Adductor muscle</tissue>
    </source>
</reference>
<feature type="region of interest" description="Disordered" evidence="4">
    <location>
        <begin position="1871"/>
        <end position="1912"/>
    </location>
</feature>
<keyword evidence="5" id="KW-0472">Membrane</keyword>
<feature type="domain" description="Laminin G" evidence="7">
    <location>
        <begin position="1353"/>
        <end position="1542"/>
    </location>
</feature>
<feature type="transmembrane region" description="Helical" evidence="5">
    <location>
        <begin position="1638"/>
        <end position="1664"/>
    </location>
</feature>
<dbReference type="InterPro" id="IPR001881">
    <property type="entry name" value="EGF-like_Ca-bd_dom"/>
</dbReference>
<dbReference type="Pfam" id="PF02210">
    <property type="entry name" value="Laminin_G_2"/>
    <property type="match status" value="5"/>
</dbReference>
<feature type="compositionally biased region" description="Basic and acidic residues" evidence="4">
    <location>
        <begin position="1788"/>
        <end position="1799"/>
    </location>
</feature>
<comment type="caution">
    <text evidence="9">The sequence shown here is derived from an EMBL/GenBank/DDBJ whole genome shotgun (WGS) entry which is preliminary data.</text>
</comment>
<evidence type="ECO:0000313" key="10">
    <source>
        <dbReference type="Proteomes" id="UP001186944"/>
    </source>
</evidence>
<dbReference type="InterPro" id="IPR001791">
    <property type="entry name" value="Laminin_G"/>
</dbReference>
<dbReference type="InterPro" id="IPR050372">
    <property type="entry name" value="Neurexin-related_CASP"/>
</dbReference>
<keyword evidence="6" id="KW-0732">Signal</keyword>
<dbReference type="Gene3D" id="2.60.120.200">
    <property type="match status" value="6"/>
</dbReference>